<reference evidence="3 4" key="1">
    <citation type="submission" date="2020-06" db="EMBL/GenBank/DDBJ databases">
        <title>Transcriptomic and genomic resources for Thalictrum thalictroides and T. hernandezii: Facilitating candidate gene discovery in an emerging model plant lineage.</title>
        <authorList>
            <person name="Arias T."/>
            <person name="Riano-Pachon D.M."/>
            <person name="Di Stilio V.S."/>
        </authorList>
    </citation>
    <scope>NUCLEOTIDE SEQUENCE [LARGE SCALE GENOMIC DNA]</scope>
    <source>
        <strain evidence="4">cv. WT478/WT964</strain>
        <tissue evidence="3">Leaves</tissue>
    </source>
</reference>
<gene>
    <name evidence="3" type="ORF">FRX31_015897</name>
</gene>
<dbReference type="EMBL" id="JABWDY010018605">
    <property type="protein sequence ID" value="KAF5194518.1"/>
    <property type="molecule type" value="Genomic_DNA"/>
</dbReference>
<proteinExistence type="predicted"/>
<dbReference type="Proteomes" id="UP000554482">
    <property type="component" value="Unassembled WGS sequence"/>
</dbReference>
<feature type="coiled-coil region" evidence="1">
    <location>
        <begin position="133"/>
        <end position="160"/>
    </location>
</feature>
<dbReference type="AlphaFoldDB" id="A0A7J6WCD4"/>
<evidence type="ECO:0000256" key="2">
    <source>
        <dbReference type="SAM" id="MobiDB-lite"/>
    </source>
</evidence>
<feature type="coiled-coil region" evidence="1">
    <location>
        <begin position="200"/>
        <end position="227"/>
    </location>
</feature>
<evidence type="ECO:0000313" key="3">
    <source>
        <dbReference type="EMBL" id="KAF5194518.1"/>
    </source>
</evidence>
<evidence type="ECO:0000313" key="4">
    <source>
        <dbReference type="Proteomes" id="UP000554482"/>
    </source>
</evidence>
<accession>A0A7J6WCD4</accession>
<comment type="caution">
    <text evidence="3">The sequence shown here is derived from an EMBL/GenBank/DDBJ whole genome shotgun (WGS) entry which is preliminary data.</text>
</comment>
<name>A0A7J6WCD4_THATH</name>
<organism evidence="3 4">
    <name type="scientific">Thalictrum thalictroides</name>
    <name type="common">Rue-anemone</name>
    <name type="synonym">Anemone thalictroides</name>
    <dbReference type="NCBI Taxonomy" id="46969"/>
    <lineage>
        <taxon>Eukaryota</taxon>
        <taxon>Viridiplantae</taxon>
        <taxon>Streptophyta</taxon>
        <taxon>Embryophyta</taxon>
        <taxon>Tracheophyta</taxon>
        <taxon>Spermatophyta</taxon>
        <taxon>Magnoliopsida</taxon>
        <taxon>Ranunculales</taxon>
        <taxon>Ranunculaceae</taxon>
        <taxon>Thalictroideae</taxon>
        <taxon>Thalictrum</taxon>
    </lineage>
</organism>
<protein>
    <submittedName>
        <fullName evidence="3">Uncharacterized protein</fullName>
    </submittedName>
</protein>
<feature type="compositionally biased region" description="Basic and acidic residues" evidence="2">
    <location>
        <begin position="48"/>
        <end position="73"/>
    </location>
</feature>
<keyword evidence="4" id="KW-1185">Reference proteome</keyword>
<evidence type="ECO:0000256" key="1">
    <source>
        <dbReference type="SAM" id="Coils"/>
    </source>
</evidence>
<dbReference type="OrthoDB" id="1750592at2759"/>
<sequence length="248" mass="29652">MPNLTISAFTFNSQLINGHYQQHSNRELMSRRKRPRTPTPGHYLGLKSTRDTGYHGDRGRYRGGGHGRDDYGYRRSPRRSPYRGSRDFSPRHSPYGGRSRRERSRSRYYSPYKLHEFAQSQLFEYRAQSEEDRAAKQLEVNLLIDEVERAQSRLYSLEREKDRRTRVPVAKVYHRKKQSQNESELSRIQMDEHKGLVDRFAEQMDKIKSLKALVEKCQKKSQELQIVLEMHGQEHFSNRYYWVDNYFI</sequence>
<keyword evidence="1" id="KW-0175">Coiled coil</keyword>
<feature type="region of interest" description="Disordered" evidence="2">
    <location>
        <begin position="20"/>
        <end position="107"/>
    </location>
</feature>